<organism evidence="2 3">
    <name type="scientific">Aspergillus avenaceus</name>
    <dbReference type="NCBI Taxonomy" id="36643"/>
    <lineage>
        <taxon>Eukaryota</taxon>
        <taxon>Fungi</taxon>
        <taxon>Dikarya</taxon>
        <taxon>Ascomycota</taxon>
        <taxon>Pezizomycotina</taxon>
        <taxon>Eurotiomycetes</taxon>
        <taxon>Eurotiomycetidae</taxon>
        <taxon>Eurotiales</taxon>
        <taxon>Aspergillaceae</taxon>
        <taxon>Aspergillus</taxon>
        <taxon>Aspergillus subgen. Circumdati</taxon>
    </lineage>
</organism>
<feature type="compositionally biased region" description="Polar residues" evidence="1">
    <location>
        <begin position="56"/>
        <end position="68"/>
    </location>
</feature>
<dbReference type="OrthoDB" id="3645574at2759"/>
<feature type="compositionally biased region" description="Basic and acidic residues" evidence="1">
    <location>
        <begin position="1"/>
        <end position="13"/>
    </location>
</feature>
<dbReference type="Proteomes" id="UP000325780">
    <property type="component" value="Unassembled WGS sequence"/>
</dbReference>
<feature type="compositionally biased region" description="Polar residues" evidence="1">
    <location>
        <begin position="14"/>
        <end position="24"/>
    </location>
</feature>
<gene>
    <name evidence="2" type="ORF">BDV25DRAFT_65095</name>
</gene>
<reference evidence="2 3" key="1">
    <citation type="submission" date="2019-04" db="EMBL/GenBank/DDBJ databases">
        <title>Friends and foes A comparative genomics study of 23 Aspergillus species from section Flavi.</title>
        <authorList>
            <consortium name="DOE Joint Genome Institute"/>
            <person name="Kjaerbolling I."/>
            <person name="Vesth T."/>
            <person name="Frisvad J.C."/>
            <person name="Nybo J.L."/>
            <person name="Theobald S."/>
            <person name="Kildgaard S."/>
            <person name="Isbrandt T."/>
            <person name="Kuo A."/>
            <person name="Sato A."/>
            <person name="Lyhne E.K."/>
            <person name="Kogle M.E."/>
            <person name="Wiebenga A."/>
            <person name="Kun R.S."/>
            <person name="Lubbers R.J."/>
            <person name="Makela M.R."/>
            <person name="Barry K."/>
            <person name="Chovatia M."/>
            <person name="Clum A."/>
            <person name="Daum C."/>
            <person name="Haridas S."/>
            <person name="He G."/>
            <person name="LaButti K."/>
            <person name="Lipzen A."/>
            <person name="Mondo S."/>
            <person name="Riley R."/>
            <person name="Salamov A."/>
            <person name="Simmons B.A."/>
            <person name="Magnuson J.K."/>
            <person name="Henrissat B."/>
            <person name="Mortensen U.H."/>
            <person name="Larsen T.O."/>
            <person name="Devries R.P."/>
            <person name="Grigoriev I.V."/>
            <person name="Machida M."/>
            <person name="Baker S.E."/>
            <person name="Andersen M.R."/>
        </authorList>
    </citation>
    <scope>NUCLEOTIDE SEQUENCE [LARGE SCALE GENOMIC DNA]</scope>
    <source>
        <strain evidence="2 3">IBT 18842</strain>
    </source>
</reference>
<accession>A0A5N6U246</accession>
<sequence length="68" mass="7583">MSDKSAAEKKRIEQNQLINMSISSGEEARRARGKEDIELPSQKIAKNPNIARVLSSGESAQRTRQSKK</sequence>
<dbReference type="AlphaFoldDB" id="A0A5N6U246"/>
<feature type="compositionally biased region" description="Basic and acidic residues" evidence="1">
    <location>
        <begin position="26"/>
        <end position="37"/>
    </location>
</feature>
<feature type="region of interest" description="Disordered" evidence="1">
    <location>
        <begin position="1"/>
        <end position="68"/>
    </location>
</feature>
<evidence type="ECO:0000256" key="1">
    <source>
        <dbReference type="SAM" id="MobiDB-lite"/>
    </source>
</evidence>
<protein>
    <submittedName>
        <fullName evidence="2">Uncharacterized protein</fullName>
    </submittedName>
</protein>
<name>A0A5N6U246_ASPAV</name>
<proteinExistence type="predicted"/>
<keyword evidence="3" id="KW-1185">Reference proteome</keyword>
<evidence type="ECO:0000313" key="3">
    <source>
        <dbReference type="Proteomes" id="UP000325780"/>
    </source>
</evidence>
<evidence type="ECO:0000313" key="2">
    <source>
        <dbReference type="EMBL" id="KAE8152479.1"/>
    </source>
</evidence>
<dbReference type="EMBL" id="ML742052">
    <property type="protein sequence ID" value="KAE8152479.1"/>
    <property type="molecule type" value="Genomic_DNA"/>
</dbReference>